<dbReference type="InterPro" id="IPR004294">
    <property type="entry name" value="Carotenoid_Oase"/>
</dbReference>
<comment type="cofactor">
    <cofactor evidence="5">
        <name>Fe(2+)</name>
        <dbReference type="ChEBI" id="CHEBI:29033"/>
    </cofactor>
    <text evidence="5">Binds 1 Fe(2+) ion per subunit.</text>
</comment>
<dbReference type="OrthoDB" id="6636843at2"/>
<evidence type="ECO:0000256" key="3">
    <source>
        <dbReference type="ARBA" id="ARBA00023002"/>
    </source>
</evidence>
<dbReference type="RefSeq" id="WP_009574764.1">
    <property type="nucleotide sequence ID" value="NZ_AEIG01000011.1"/>
</dbReference>
<gene>
    <name evidence="6" type="ORF">IMCC3088_235</name>
</gene>
<protein>
    <submittedName>
        <fullName evidence="6">Lignostilbene-alpha,beta-dioxygenase</fullName>
    </submittedName>
</protein>
<proteinExistence type="inferred from homology"/>
<organism evidence="6 7">
    <name type="scientific">Aequoribacter fuscus</name>
    <dbReference type="NCBI Taxonomy" id="2518989"/>
    <lineage>
        <taxon>Bacteria</taxon>
        <taxon>Pseudomonadati</taxon>
        <taxon>Pseudomonadota</taxon>
        <taxon>Gammaproteobacteria</taxon>
        <taxon>Cellvibrionales</taxon>
        <taxon>Halieaceae</taxon>
        <taxon>Aequoribacter</taxon>
    </lineage>
</organism>
<comment type="similarity">
    <text evidence="1">Belongs to the carotenoid oxygenase family.</text>
</comment>
<keyword evidence="2 5" id="KW-0479">Metal-binding</keyword>
<keyword evidence="6" id="KW-0223">Dioxygenase</keyword>
<dbReference type="STRING" id="2518989.IMCC3088_235"/>
<reference evidence="6 7" key="1">
    <citation type="journal article" date="2011" name="J. Bacteriol.">
        <title>Genome sequence of strain IMCC3088, a proteorhodopsin-containing marine bacterium belonging to the OM60/NOR5 clade.</title>
        <authorList>
            <person name="Jang Y."/>
            <person name="Oh H.M."/>
            <person name="Kang I."/>
            <person name="Lee K."/>
            <person name="Yang S.J."/>
            <person name="Cho J.C."/>
        </authorList>
    </citation>
    <scope>NUCLEOTIDE SEQUENCE [LARGE SCALE GENOMIC DNA]</scope>
    <source>
        <strain evidence="6 7">IMCC3088</strain>
    </source>
</reference>
<dbReference type="GO" id="GO:0016121">
    <property type="term" value="P:carotene catabolic process"/>
    <property type="evidence" value="ECO:0007669"/>
    <property type="project" value="TreeGrafter"/>
</dbReference>
<name>F3KZC4_9GAMM</name>
<evidence type="ECO:0000256" key="2">
    <source>
        <dbReference type="ARBA" id="ARBA00022723"/>
    </source>
</evidence>
<comment type="caution">
    <text evidence="6">The sequence shown here is derived from an EMBL/GenBank/DDBJ whole genome shotgun (WGS) entry which is preliminary data.</text>
</comment>
<dbReference type="EMBL" id="AEIG01000011">
    <property type="protein sequence ID" value="EGG30611.1"/>
    <property type="molecule type" value="Genomic_DNA"/>
</dbReference>
<evidence type="ECO:0000256" key="1">
    <source>
        <dbReference type="ARBA" id="ARBA00006787"/>
    </source>
</evidence>
<keyword evidence="4 5" id="KW-0408">Iron</keyword>
<dbReference type="Pfam" id="PF03055">
    <property type="entry name" value="RPE65"/>
    <property type="match status" value="1"/>
</dbReference>
<feature type="binding site" evidence="5">
    <location>
        <position position="284"/>
    </location>
    <ligand>
        <name>Fe cation</name>
        <dbReference type="ChEBI" id="CHEBI:24875"/>
        <note>catalytic</note>
    </ligand>
</feature>
<feature type="binding site" evidence="5">
    <location>
        <position position="468"/>
    </location>
    <ligand>
        <name>Fe cation</name>
        <dbReference type="ChEBI" id="CHEBI:24875"/>
        <note>catalytic</note>
    </ligand>
</feature>
<dbReference type="PANTHER" id="PTHR10543:SF89">
    <property type="entry name" value="CAROTENOID 9,10(9',10')-CLEAVAGE DIOXYGENASE 1"/>
    <property type="match status" value="1"/>
</dbReference>
<accession>F3KZC4</accession>
<feature type="binding site" evidence="5">
    <location>
        <position position="172"/>
    </location>
    <ligand>
        <name>Fe cation</name>
        <dbReference type="ChEBI" id="CHEBI:24875"/>
        <note>catalytic</note>
    </ligand>
</feature>
<dbReference type="AlphaFoldDB" id="F3KZC4"/>
<evidence type="ECO:0000256" key="5">
    <source>
        <dbReference type="PIRSR" id="PIRSR604294-1"/>
    </source>
</evidence>
<keyword evidence="7" id="KW-1185">Reference proteome</keyword>
<dbReference type="Proteomes" id="UP000005615">
    <property type="component" value="Unassembled WGS sequence"/>
</dbReference>
<keyword evidence="3" id="KW-0560">Oxidoreductase</keyword>
<sequence>MGKRFDEAPFGIDHGPYLTGAYAPVFDEKVLENLEVEGEIPADLNGVYLRNGPDQRFEPKAMHHPFDGDGMLFNAHFDNGKVTIRNKWVRTEGWQKEDQSGGSEYWGIMSSLKESQTQPMKDTANTDVIGHAGVAVATWYLAGEPYLVDPITLETLGPAPYTAAPGYGFSAHPKVDEVSEELLYFDYFHEAPHMAYGVVGPDKQLKHHVEIPLPGNRLPHDMAITEHYSILHDLPVWHCEEAYAAGRHKILFNADTPARFGVIPRYGKTEELKWFEFSPCFLYHVVNSWEEGDEIVMVACRFMPVINEDGAIDEARTAKNIAELRMDARLWEYRMNLATGEGKEKCLNPDLNVEFPSFDSSRTGRFTQWGYLVDHDPDTLHWTGIRKFNTTTGECVGSWTDDPIHAWYNEPWFAPADNPESEDHGYVVTFVWNDLTKEQQLQIFDARDISKGPIARVKMPIRVPQGFHACWMAANRIGNAA</sequence>
<dbReference type="eggNOG" id="COG3670">
    <property type="taxonomic scope" value="Bacteria"/>
</dbReference>
<dbReference type="GO" id="GO:0046872">
    <property type="term" value="F:metal ion binding"/>
    <property type="evidence" value="ECO:0007669"/>
    <property type="project" value="UniProtKB-KW"/>
</dbReference>
<evidence type="ECO:0000256" key="4">
    <source>
        <dbReference type="ARBA" id="ARBA00023004"/>
    </source>
</evidence>
<feature type="binding site" evidence="5">
    <location>
        <position position="220"/>
    </location>
    <ligand>
        <name>Fe cation</name>
        <dbReference type="ChEBI" id="CHEBI:24875"/>
        <note>catalytic</note>
    </ligand>
</feature>
<dbReference type="PANTHER" id="PTHR10543">
    <property type="entry name" value="BETA-CAROTENE DIOXYGENASE"/>
    <property type="match status" value="1"/>
</dbReference>
<evidence type="ECO:0000313" key="7">
    <source>
        <dbReference type="Proteomes" id="UP000005615"/>
    </source>
</evidence>
<evidence type="ECO:0000313" key="6">
    <source>
        <dbReference type="EMBL" id="EGG30611.1"/>
    </source>
</evidence>
<dbReference type="GO" id="GO:0010436">
    <property type="term" value="F:carotenoid dioxygenase activity"/>
    <property type="evidence" value="ECO:0007669"/>
    <property type="project" value="TreeGrafter"/>
</dbReference>